<evidence type="ECO:0000256" key="2">
    <source>
        <dbReference type="ARBA" id="ARBA00022741"/>
    </source>
</evidence>
<dbReference type="GO" id="GO:0005524">
    <property type="term" value="F:ATP binding"/>
    <property type="evidence" value="ECO:0007669"/>
    <property type="project" value="UniProtKB-KW"/>
</dbReference>
<dbReference type="GO" id="GO:0034663">
    <property type="term" value="C:endoplasmic reticulum chaperone complex"/>
    <property type="evidence" value="ECO:0007669"/>
    <property type="project" value="TreeGrafter"/>
</dbReference>
<proteinExistence type="inferred from homology"/>
<sequence length="158" mass="17970">MVTIAIDFGYSAIRVAIFNDFNEDEVPKAEVLPNDLGDRATPTVIAIDDQTRLVGVDAITHSALNPHNAVYGIKRIIGRSESDVVFKQQRNRYSFIHHVSNERLKCLFTKNDKIEDDESFTESSVEERTFEELLAFIFHKIKENAELELQAINPDCKS</sequence>
<accession>A0A443S1T8</accession>
<evidence type="ECO:0000313" key="5">
    <source>
        <dbReference type="Proteomes" id="UP000288716"/>
    </source>
</evidence>
<dbReference type="Gene3D" id="3.30.420.40">
    <property type="match status" value="1"/>
</dbReference>
<dbReference type="SUPFAM" id="SSF53067">
    <property type="entry name" value="Actin-like ATPase domain"/>
    <property type="match status" value="1"/>
</dbReference>
<dbReference type="GO" id="GO:0030968">
    <property type="term" value="P:endoplasmic reticulum unfolded protein response"/>
    <property type="evidence" value="ECO:0007669"/>
    <property type="project" value="TreeGrafter"/>
</dbReference>
<comment type="caution">
    <text evidence="4">The sequence shown here is derived from an EMBL/GenBank/DDBJ whole genome shotgun (WGS) entry which is preliminary data.</text>
</comment>
<dbReference type="PANTHER" id="PTHR45639:SF34">
    <property type="entry name" value="CHAPERONE PROTEIN DNAK"/>
    <property type="match status" value="1"/>
</dbReference>
<dbReference type="PANTHER" id="PTHR45639">
    <property type="entry name" value="HSC70CB, ISOFORM G-RELATED"/>
    <property type="match status" value="1"/>
</dbReference>
<reference evidence="4 5" key="1">
    <citation type="journal article" date="2018" name="Gigascience">
        <title>Genomes of trombidid mites reveal novel predicted allergens and laterally-transferred genes associated with secondary metabolism.</title>
        <authorList>
            <person name="Dong X."/>
            <person name="Chaisiri K."/>
            <person name="Xia D."/>
            <person name="Armstrong S.D."/>
            <person name="Fang Y."/>
            <person name="Donnelly M.J."/>
            <person name="Kadowaki T."/>
            <person name="McGarry J.W."/>
            <person name="Darby A.C."/>
            <person name="Makepeace B.L."/>
        </authorList>
    </citation>
    <scope>NUCLEOTIDE SEQUENCE [LARGE SCALE GENOMIC DNA]</scope>
    <source>
        <strain evidence="4">UoL-UT</strain>
    </source>
</reference>
<dbReference type="Proteomes" id="UP000288716">
    <property type="component" value="Unassembled WGS sequence"/>
</dbReference>
<dbReference type="EMBL" id="NCKV01012003">
    <property type="protein sequence ID" value="RWS21492.1"/>
    <property type="molecule type" value="Genomic_DNA"/>
</dbReference>
<keyword evidence="2" id="KW-0547">Nucleotide-binding</keyword>
<dbReference type="OrthoDB" id="2401965at2759"/>
<keyword evidence="4" id="KW-0346">Stress response</keyword>
<feature type="non-terminal residue" evidence="4">
    <location>
        <position position="158"/>
    </location>
</feature>
<organism evidence="4 5">
    <name type="scientific">Leptotrombidium deliense</name>
    <dbReference type="NCBI Taxonomy" id="299467"/>
    <lineage>
        <taxon>Eukaryota</taxon>
        <taxon>Metazoa</taxon>
        <taxon>Ecdysozoa</taxon>
        <taxon>Arthropoda</taxon>
        <taxon>Chelicerata</taxon>
        <taxon>Arachnida</taxon>
        <taxon>Acari</taxon>
        <taxon>Acariformes</taxon>
        <taxon>Trombidiformes</taxon>
        <taxon>Prostigmata</taxon>
        <taxon>Anystina</taxon>
        <taxon>Parasitengona</taxon>
        <taxon>Trombiculoidea</taxon>
        <taxon>Trombiculidae</taxon>
        <taxon>Leptotrombidium</taxon>
    </lineage>
</organism>
<evidence type="ECO:0000256" key="3">
    <source>
        <dbReference type="ARBA" id="ARBA00022840"/>
    </source>
</evidence>
<name>A0A443S1T8_9ACAR</name>
<dbReference type="InterPro" id="IPR013126">
    <property type="entry name" value="Hsp_70_fam"/>
</dbReference>
<dbReference type="InterPro" id="IPR043129">
    <property type="entry name" value="ATPase_NBD"/>
</dbReference>
<dbReference type="Pfam" id="PF00012">
    <property type="entry name" value="HSP70"/>
    <property type="match status" value="1"/>
</dbReference>
<dbReference type="AlphaFoldDB" id="A0A443S1T8"/>
<keyword evidence="3" id="KW-0067">ATP-binding</keyword>
<protein>
    <submittedName>
        <fullName evidence="4">Heat shock protein 68-like protein</fullName>
    </submittedName>
</protein>
<gene>
    <name evidence="4" type="ORF">B4U80_11556</name>
</gene>
<evidence type="ECO:0000256" key="1">
    <source>
        <dbReference type="ARBA" id="ARBA00007381"/>
    </source>
</evidence>
<comment type="similarity">
    <text evidence="1">Belongs to the heat shock protein 70 family.</text>
</comment>
<dbReference type="STRING" id="299467.A0A443S1T8"/>
<evidence type="ECO:0000313" key="4">
    <source>
        <dbReference type="EMBL" id="RWS21492.1"/>
    </source>
</evidence>
<dbReference type="VEuPathDB" id="VectorBase:LDEU010548"/>
<dbReference type="GO" id="GO:0140662">
    <property type="term" value="F:ATP-dependent protein folding chaperone"/>
    <property type="evidence" value="ECO:0007669"/>
    <property type="project" value="InterPro"/>
</dbReference>
<keyword evidence="5" id="KW-1185">Reference proteome</keyword>